<evidence type="ECO:0000259" key="5">
    <source>
        <dbReference type="PROSITE" id="PS51078"/>
    </source>
</evidence>
<dbReference type="GO" id="GO:0045892">
    <property type="term" value="P:negative regulation of DNA-templated transcription"/>
    <property type="evidence" value="ECO:0007669"/>
    <property type="project" value="TreeGrafter"/>
</dbReference>
<evidence type="ECO:0000313" key="6">
    <source>
        <dbReference type="EMBL" id="NEW70828.1"/>
    </source>
</evidence>
<dbReference type="Pfam" id="PF09339">
    <property type="entry name" value="HTH_IclR"/>
    <property type="match status" value="1"/>
</dbReference>
<dbReference type="Proteomes" id="UP000476310">
    <property type="component" value="Unassembled WGS sequence"/>
</dbReference>
<accession>A0A6G4AC86</accession>
<keyword evidence="7" id="KW-1185">Reference proteome</keyword>
<keyword evidence="2" id="KW-0238">DNA-binding</keyword>
<dbReference type="Gene3D" id="1.10.10.10">
    <property type="entry name" value="Winged helix-like DNA-binding domain superfamily/Winged helix DNA-binding domain"/>
    <property type="match status" value="1"/>
</dbReference>
<dbReference type="PROSITE" id="PS51078">
    <property type="entry name" value="ICLR_ED"/>
    <property type="match status" value="1"/>
</dbReference>
<evidence type="ECO:0000256" key="3">
    <source>
        <dbReference type="ARBA" id="ARBA00023163"/>
    </source>
</evidence>
<feature type="domain" description="HTH iclR-type" evidence="4">
    <location>
        <begin position="15"/>
        <end position="76"/>
    </location>
</feature>
<dbReference type="GO" id="GO:0003677">
    <property type="term" value="F:DNA binding"/>
    <property type="evidence" value="ECO:0007669"/>
    <property type="project" value="UniProtKB-KW"/>
</dbReference>
<name>A0A6G4AC86_9ACTN</name>
<reference evidence="6" key="1">
    <citation type="submission" date="2020-02" db="EMBL/GenBank/DDBJ databases">
        <title>A new Streptomyces sp. for controlling soil-borne diseases.</title>
        <authorList>
            <person name="Li X."/>
            <person name="Tian Y."/>
            <person name="Gao K."/>
        </authorList>
    </citation>
    <scope>NUCLEOTIDE SEQUENCE [LARGE SCALE GENOMIC DNA]</scope>
    <source>
        <strain evidence="6">0250</strain>
    </source>
</reference>
<dbReference type="PANTHER" id="PTHR30136">
    <property type="entry name" value="HELIX-TURN-HELIX TRANSCRIPTIONAL REGULATOR, ICLR FAMILY"/>
    <property type="match status" value="1"/>
</dbReference>
<dbReference type="SUPFAM" id="SSF55781">
    <property type="entry name" value="GAF domain-like"/>
    <property type="match status" value="1"/>
</dbReference>
<organism evidence="6 7">
    <name type="scientific">Streptomyces rhizosphaericus</name>
    <dbReference type="NCBI Taxonomy" id="114699"/>
    <lineage>
        <taxon>Bacteria</taxon>
        <taxon>Bacillati</taxon>
        <taxon>Actinomycetota</taxon>
        <taxon>Actinomycetes</taxon>
        <taxon>Kitasatosporales</taxon>
        <taxon>Streptomycetaceae</taxon>
        <taxon>Streptomyces</taxon>
        <taxon>Streptomyces violaceusniger group</taxon>
    </lineage>
</organism>
<gene>
    <name evidence="6" type="ORF">G4H13_10495</name>
</gene>
<dbReference type="PROSITE" id="PS51077">
    <property type="entry name" value="HTH_ICLR"/>
    <property type="match status" value="1"/>
</dbReference>
<dbReference type="InterPro" id="IPR036388">
    <property type="entry name" value="WH-like_DNA-bd_sf"/>
</dbReference>
<dbReference type="EMBL" id="JAAIKT010000009">
    <property type="protein sequence ID" value="NEW70828.1"/>
    <property type="molecule type" value="Genomic_DNA"/>
</dbReference>
<dbReference type="SMART" id="SM00346">
    <property type="entry name" value="HTH_ICLR"/>
    <property type="match status" value="1"/>
</dbReference>
<proteinExistence type="predicted"/>
<dbReference type="Pfam" id="PF01614">
    <property type="entry name" value="IclR_C"/>
    <property type="match status" value="1"/>
</dbReference>
<dbReference type="RefSeq" id="WP_164426041.1">
    <property type="nucleotide sequence ID" value="NZ_JAAIKT010000009.1"/>
</dbReference>
<evidence type="ECO:0000256" key="2">
    <source>
        <dbReference type="ARBA" id="ARBA00023125"/>
    </source>
</evidence>
<sequence length="262" mass="27341">MTSPVTTTSALGPGSGALDRGLAMLDHLAVVRTCSTQDLAAALGLSRSTAYRLVDRLVAGGWLAVEQGSGLLRLGPSATRLASAAVSSTDLTATAMPVISRLMRETRETASLAVPSGVNMVFVHRERGPRPVAVTSELGAGRPLHCTSLGRAYLAALPQQAVEEKLGELVASGDSPVDEDSLGPLRKILQETRERGWSEDRREFDESSCCCGAAVYDHTGMPVAAISVAGVAERMERVLSDVGPLVAEAAAEISAGLGHVRR</sequence>
<evidence type="ECO:0000259" key="4">
    <source>
        <dbReference type="PROSITE" id="PS51077"/>
    </source>
</evidence>
<dbReference type="InterPro" id="IPR029016">
    <property type="entry name" value="GAF-like_dom_sf"/>
</dbReference>
<dbReference type="GO" id="GO:0003700">
    <property type="term" value="F:DNA-binding transcription factor activity"/>
    <property type="evidence" value="ECO:0007669"/>
    <property type="project" value="TreeGrafter"/>
</dbReference>
<dbReference type="SUPFAM" id="SSF46785">
    <property type="entry name" value="Winged helix' DNA-binding domain"/>
    <property type="match status" value="1"/>
</dbReference>
<protein>
    <submittedName>
        <fullName evidence="6">IclR family transcriptional regulator</fullName>
    </submittedName>
</protein>
<feature type="domain" description="IclR-ED" evidence="5">
    <location>
        <begin position="77"/>
        <end position="259"/>
    </location>
</feature>
<evidence type="ECO:0000313" key="7">
    <source>
        <dbReference type="Proteomes" id="UP000476310"/>
    </source>
</evidence>
<keyword evidence="1" id="KW-0805">Transcription regulation</keyword>
<evidence type="ECO:0000256" key="1">
    <source>
        <dbReference type="ARBA" id="ARBA00023015"/>
    </source>
</evidence>
<dbReference type="PANTHER" id="PTHR30136:SF24">
    <property type="entry name" value="HTH-TYPE TRANSCRIPTIONAL REPRESSOR ALLR"/>
    <property type="match status" value="1"/>
</dbReference>
<dbReference type="InterPro" id="IPR050707">
    <property type="entry name" value="HTH_MetabolicPath_Reg"/>
</dbReference>
<dbReference type="InterPro" id="IPR036390">
    <property type="entry name" value="WH_DNA-bd_sf"/>
</dbReference>
<dbReference type="InterPro" id="IPR014757">
    <property type="entry name" value="Tscrpt_reg_IclR_C"/>
</dbReference>
<dbReference type="Gene3D" id="3.30.450.40">
    <property type="match status" value="1"/>
</dbReference>
<comment type="caution">
    <text evidence="6">The sequence shown here is derived from an EMBL/GenBank/DDBJ whole genome shotgun (WGS) entry which is preliminary data.</text>
</comment>
<keyword evidence="3" id="KW-0804">Transcription</keyword>
<dbReference type="InterPro" id="IPR005471">
    <property type="entry name" value="Tscrpt_reg_IclR_N"/>
</dbReference>
<dbReference type="AlphaFoldDB" id="A0A6G4AC86"/>